<dbReference type="SMART" id="SM00450">
    <property type="entry name" value="RHOD"/>
    <property type="match status" value="1"/>
</dbReference>
<evidence type="ECO:0000256" key="1">
    <source>
        <dbReference type="SAM" id="Phobius"/>
    </source>
</evidence>
<dbReference type="STRING" id="490188.SAMN04488068_0816"/>
<keyword evidence="3" id="KW-0808">Transferase</keyword>
<organism evidence="3 4">
    <name type="scientific">Hydrocarboniphaga daqingensis</name>
    <dbReference type="NCBI Taxonomy" id="490188"/>
    <lineage>
        <taxon>Bacteria</taxon>
        <taxon>Pseudomonadati</taxon>
        <taxon>Pseudomonadota</taxon>
        <taxon>Gammaproteobacteria</taxon>
        <taxon>Nevskiales</taxon>
        <taxon>Nevskiaceae</taxon>
        <taxon>Hydrocarboniphaga</taxon>
    </lineage>
</organism>
<keyword evidence="1" id="KW-0812">Transmembrane</keyword>
<keyword evidence="4" id="KW-1185">Reference proteome</keyword>
<dbReference type="RefSeq" id="WP_072894397.1">
    <property type="nucleotide sequence ID" value="NZ_FQWZ01000002.1"/>
</dbReference>
<name>A0A1M5LCV3_9GAMM</name>
<dbReference type="SUPFAM" id="SSF52821">
    <property type="entry name" value="Rhodanese/Cell cycle control phosphatase"/>
    <property type="match status" value="1"/>
</dbReference>
<evidence type="ECO:0000313" key="4">
    <source>
        <dbReference type="Proteomes" id="UP000199758"/>
    </source>
</evidence>
<accession>A0A1M5LCV3</accession>
<evidence type="ECO:0000259" key="2">
    <source>
        <dbReference type="PROSITE" id="PS50206"/>
    </source>
</evidence>
<reference evidence="3 4" key="1">
    <citation type="submission" date="2016-11" db="EMBL/GenBank/DDBJ databases">
        <authorList>
            <person name="Jaros S."/>
            <person name="Januszkiewicz K."/>
            <person name="Wedrychowicz H."/>
        </authorList>
    </citation>
    <scope>NUCLEOTIDE SEQUENCE [LARGE SCALE GENOMIC DNA]</scope>
    <source>
        <strain evidence="3 4">CGMCC 1.7049</strain>
    </source>
</reference>
<dbReference type="Proteomes" id="UP000199758">
    <property type="component" value="Unassembled WGS sequence"/>
</dbReference>
<feature type="transmembrane region" description="Helical" evidence="1">
    <location>
        <begin position="12"/>
        <end position="30"/>
    </location>
</feature>
<dbReference type="PANTHER" id="PTHR43031:SF18">
    <property type="entry name" value="RHODANESE-RELATED SULFURTRANSFERASES"/>
    <property type="match status" value="1"/>
</dbReference>
<protein>
    <submittedName>
        <fullName evidence="3">Rhodanese-related sulfurtransferase</fullName>
    </submittedName>
</protein>
<keyword evidence="1" id="KW-0472">Membrane</keyword>
<dbReference type="AlphaFoldDB" id="A0A1M5LCV3"/>
<dbReference type="GO" id="GO:0016740">
    <property type="term" value="F:transferase activity"/>
    <property type="evidence" value="ECO:0007669"/>
    <property type="project" value="UniProtKB-KW"/>
</dbReference>
<dbReference type="PANTHER" id="PTHR43031">
    <property type="entry name" value="FAD-DEPENDENT OXIDOREDUCTASE"/>
    <property type="match status" value="1"/>
</dbReference>
<feature type="domain" description="Rhodanese" evidence="2">
    <location>
        <begin position="50"/>
        <end position="140"/>
    </location>
</feature>
<dbReference type="PROSITE" id="PS50206">
    <property type="entry name" value="RHODANESE_3"/>
    <property type="match status" value="1"/>
</dbReference>
<dbReference type="EMBL" id="FQWZ01000002">
    <property type="protein sequence ID" value="SHG62529.1"/>
    <property type="molecule type" value="Genomic_DNA"/>
</dbReference>
<keyword evidence="1" id="KW-1133">Transmembrane helix</keyword>
<dbReference type="InterPro" id="IPR036873">
    <property type="entry name" value="Rhodanese-like_dom_sf"/>
</dbReference>
<dbReference type="InterPro" id="IPR050229">
    <property type="entry name" value="GlpE_sulfurtransferase"/>
</dbReference>
<dbReference type="InterPro" id="IPR001763">
    <property type="entry name" value="Rhodanese-like_dom"/>
</dbReference>
<gene>
    <name evidence="3" type="ORF">SAMN04488068_0816</name>
</gene>
<dbReference type="CDD" id="cd00158">
    <property type="entry name" value="RHOD"/>
    <property type="match status" value="1"/>
</dbReference>
<dbReference type="Pfam" id="PF00581">
    <property type="entry name" value="Rhodanese"/>
    <property type="match status" value="1"/>
</dbReference>
<sequence>MQQYLDFVLAHPFLFAALAVVVLLIIANEVHGNLTGGKRLSIPDAVRLINDREPLILDIRPAADFKRSHLLNAINIPAAKIADRANELGRDKARPILIYDALGGSAGEAANQLKKLGYAEAYPLRGGINSWLGASLPVTAK</sequence>
<proteinExistence type="predicted"/>
<dbReference type="Gene3D" id="3.40.250.10">
    <property type="entry name" value="Rhodanese-like domain"/>
    <property type="match status" value="1"/>
</dbReference>
<evidence type="ECO:0000313" key="3">
    <source>
        <dbReference type="EMBL" id="SHG62529.1"/>
    </source>
</evidence>
<dbReference type="OrthoDB" id="9808735at2"/>